<dbReference type="InterPro" id="IPR046815">
    <property type="entry name" value="P2RX7_C"/>
</dbReference>
<accession>A0A8S3UV15</accession>
<dbReference type="Pfam" id="PF20478">
    <property type="entry name" value="P2RX7_C"/>
    <property type="match status" value="1"/>
</dbReference>
<feature type="domain" description="P2X purinoreceptor 7 intracellular" evidence="1">
    <location>
        <begin position="37"/>
        <end position="172"/>
    </location>
</feature>
<evidence type="ECO:0000259" key="1">
    <source>
        <dbReference type="Pfam" id="PF20478"/>
    </source>
</evidence>
<organism evidence="2 3">
    <name type="scientific">Mytilus edulis</name>
    <name type="common">Blue mussel</name>
    <dbReference type="NCBI Taxonomy" id="6550"/>
    <lineage>
        <taxon>Eukaryota</taxon>
        <taxon>Metazoa</taxon>
        <taxon>Spiralia</taxon>
        <taxon>Lophotrochozoa</taxon>
        <taxon>Mollusca</taxon>
        <taxon>Bivalvia</taxon>
        <taxon>Autobranchia</taxon>
        <taxon>Pteriomorphia</taxon>
        <taxon>Mytilida</taxon>
        <taxon>Mytiloidea</taxon>
        <taxon>Mytilidae</taxon>
        <taxon>Mytilinae</taxon>
        <taxon>Mytilus</taxon>
    </lineage>
</organism>
<evidence type="ECO:0000313" key="3">
    <source>
        <dbReference type="Proteomes" id="UP000683360"/>
    </source>
</evidence>
<name>A0A8S3UV15_MYTED</name>
<evidence type="ECO:0000313" key="2">
    <source>
        <dbReference type="EMBL" id="CAG2247698.1"/>
    </source>
</evidence>
<dbReference type="AlphaFoldDB" id="A0A8S3UV15"/>
<reference evidence="2" key="1">
    <citation type="submission" date="2021-03" db="EMBL/GenBank/DDBJ databases">
        <authorList>
            <person name="Bekaert M."/>
        </authorList>
    </citation>
    <scope>NUCLEOTIDE SEQUENCE</scope>
</reference>
<protein>
    <recommendedName>
        <fullName evidence="1">P2X purinoreceptor 7 intracellular domain-containing protein</fullName>
    </recommendedName>
</protein>
<keyword evidence="3" id="KW-1185">Reference proteome</keyword>
<dbReference type="PANTHER" id="PTHR36981:SF1">
    <property type="entry name" value="P2X PURINORECEPTOR 7 INTRACELLULAR DOMAIN-CONTAINING PROTEIN"/>
    <property type="match status" value="1"/>
</dbReference>
<proteinExistence type="predicted"/>
<sequence length="488" mass="56157">MENGSIQNQMGLVAYNFEPELTVQELEDRNRAALASSEAVVQTLDEWCECGNCQEMPSLEENVCCRVSDLVLPNLEDHNCITMHHSYDTLILNSDVLALAYIQMMMYKGQQGRAPEELSNRQSRLVAYRQFICWMLKGEKLGKGRRVVIPSCVVKDIRDSFPENNNDYTGFQAAIDVRELLKTKARLQEEMSDLLHGISRPPALLLHYPENSLTESNVSCYEELPCEPQHDISNVVQNIIQELPHHVKLKSTKLDSVERRTPRQILRLYNQTFLFAVLSTSIIGIPVKMTQRKFYGSHFHSLVVHLPEIYRIINKKSILAEQEERTFGSLGRLAEGTTNRKPGWIVDNTILRFNCQQTDNRICSFSKQNSVISQQSKLLSKRENTIFPKEIFGIKSSLFQSHLERIADYLIPGYNIWWHYNGTELVFHDSVDEPEFRMQGPDTANFRSTSLKKERAIIDDIWQTSVDKPASSELVFHYCMSKQGKMEN</sequence>
<dbReference type="PANTHER" id="PTHR36981">
    <property type="entry name" value="ZGC:195170"/>
    <property type="match status" value="1"/>
</dbReference>
<dbReference type="OrthoDB" id="6112409at2759"/>
<dbReference type="Proteomes" id="UP000683360">
    <property type="component" value="Unassembled WGS sequence"/>
</dbReference>
<dbReference type="EMBL" id="CAJPWZ010002913">
    <property type="protein sequence ID" value="CAG2247698.1"/>
    <property type="molecule type" value="Genomic_DNA"/>
</dbReference>
<comment type="caution">
    <text evidence="2">The sequence shown here is derived from an EMBL/GenBank/DDBJ whole genome shotgun (WGS) entry which is preliminary data.</text>
</comment>
<gene>
    <name evidence="2" type="ORF">MEDL_59591</name>
</gene>